<evidence type="ECO:0000313" key="3">
    <source>
        <dbReference type="Proteomes" id="UP000278006"/>
    </source>
</evidence>
<dbReference type="EMBL" id="RDQO01000001">
    <property type="protein sequence ID" value="RMX08862.1"/>
    <property type="molecule type" value="Genomic_DNA"/>
</dbReference>
<keyword evidence="3" id="KW-1185">Reference proteome</keyword>
<feature type="domain" description="DUF4031" evidence="1">
    <location>
        <begin position="3"/>
        <end position="79"/>
    </location>
</feature>
<protein>
    <submittedName>
        <fullName evidence="2">DUF4031 domain-containing protein</fullName>
    </submittedName>
</protein>
<evidence type="ECO:0000259" key="1">
    <source>
        <dbReference type="Pfam" id="PF13223"/>
    </source>
</evidence>
<dbReference type="Pfam" id="PF13223">
    <property type="entry name" value="DUF4031"/>
    <property type="match status" value="1"/>
</dbReference>
<name>A0A3M6R290_9BURK</name>
<comment type="caution">
    <text evidence="2">The sequence shown here is derived from an EMBL/GenBank/DDBJ whole genome shotgun (WGS) entry which is preliminary data.</text>
</comment>
<dbReference type="InterPro" id="IPR025109">
    <property type="entry name" value="DUF4031"/>
</dbReference>
<sequence>MMVYVDDAAVPMYGYTWFHLMADSVQELHAFAANIGIHKRAFHIGARHPHYDVTATQRRHAIRYGARPISAREAVLLSRRVVSDEPHAIAQSPQLCLFV</sequence>
<dbReference type="AlphaFoldDB" id="A0A3M6R290"/>
<gene>
    <name evidence="2" type="ORF">D8I35_03445</name>
</gene>
<proteinExistence type="predicted"/>
<accession>A0A3M6R290</accession>
<dbReference type="OrthoDB" id="9808993at2"/>
<dbReference type="Proteomes" id="UP000278006">
    <property type="component" value="Unassembled WGS sequence"/>
</dbReference>
<reference evidence="2 3" key="1">
    <citation type="submission" date="2018-10" db="EMBL/GenBank/DDBJ databases">
        <title>Draft genome of Cortibacter populi DSM10536.</title>
        <authorList>
            <person name="Bernier A.-M."/>
            <person name="Bernard K."/>
        </authorList>
    </citation>
    <scope>NUCLEOTIDE SEQUENCE [LARGE SCALE GENOMIC DNA]</scope>
    <source>
        <strain evidence="2 3">DSM 105136</strain>
    </source>
</reference>
<organism evidence="2 3">
    <name type="scientific">Corticibacter populi</name>
    <dbReference type="NCBI Taxonomy" id="1550736"/>
    <lineage>
        <taxon>Bacteria</taxon>
        <taxon>Pseudomonadati</taxon>
        <taxon>Pseudomonadota</taxon>
        <taxon>Betaproteobacteria</taxon>
        <taxon>Burkholderiales</taxon>
        <taxon>Comamonadaceae</taxon>
        <taxon>Corticibacter</taxon>
    </lineage>
</organism>
<evidence type="ECO:0000313" key="2">
    <source>
        <dbReference type="EMBL" id="RMX08862.1"/>
    </source>
</evidence>